<dbReference type="Proteomes" id="UP000727857">
    <property type="component" value="Unassembled WGS sequence"/>
</dbReference>
<reference evidence="2" key="1">
    <citation type="submission" date="2020-10" db="EMBL/GenBank/DDBJ databases">
        <authorList>
            <person name="Gilroy R."/>
        </authorList>
    </citation>
    <scope>NUCLEOTIDE SEQUENCE</scope>
    <source>
        <strain evidence="2">517</strain>
    </source>
</reference>
<dbReference type="InterPro" id="IPR010982">
    <property type="entry name" value="Lambda_DNA-bd_dom_sf"/>
</dbReference>
<evidence type="ECO:0000313" key="3">
    <source>
        <dbReference type="Proteomes" id="UP000727857"/>
    </source>
</evidence>
<comment type="caution">
    <text evidence="2">The sequence shown here is derived from an EMBL/GenBank/DDBJ whole genome shotgun (WGS) entry which is preliminary data.</text>
</comment>
<reference evidence="2" key="2">
    <citation type="journal article" date="2021" name="PeerJ">
        <title>Extensive microbial diversity within the chicken gut microbiome revealed by metagenomics and culture.</title>
        <authorList>
            <person name="Gilroy R."/>
            <person name="Ravi A."/>
            <person name="Getino M."/>
            <person name="Pursley I."/>
            <person name="Horton D.L."/>
            <person name="Alikhan N.F."/>
            <person name="Baker D."/>
            <person name="Gharbi K."/>
            <person name="Hall N."/>
            <person name="Watson M."/>
            <person name="Adriaenssens E.M."/>
            <person name="Foster-Nyarko E."/>
            <person name="Jarju S."/>
            <person name="Secka A."/>
            <person name="Antonio M."/>
            <person name="Oren A."/>
            <person name="Chaudhuri R.R."/>
            <person name="La Ragione R."/>
            <person name="Hildebrand F."/>
            <person name="Pallen M.J."/>
        </authorList>
    </citation>
    <scope>NUCLEOTIDE SEQUENCE</scope>
    <source>
        <strain evidence="2">517</strain>
    </source>
</reference>
<dbReference type="SUPFAM" id="SSF47413">
    <property type="entry name" value="lambda repressor-like DNA-binding domains"/>
    <property type="match status" value="1"/>
</dbReference>
<dbReference type="SMART" id="SM00530">
    <property type="entry name" value="HTH_XRE"/>
    <property type="match status" value="1"/>
</dbReference>
<dbReference type="PROSITE" id="PS50943">
    <property type="entry name" value="HTH_CROC1"/>
    <property type="match status" value="1"/>
</dbReference>
<proteinExistence type="predicted"/>
<dbReference type="CDD" id="cd00093">
    <property type="entry name" value="HTH_XRE"/>
    <property type="match status" value="1"/>
</dbReference>
<gene>
    <name evidence="2" type="ORF">IAB16_06485</name>
</gene>
<accession>A0A940DH65</accession>
<feature type="domain" description="HTH cro/C1-type" evidence="1">
    <location>
        <begin position="20"/>
        <end position="62"/>
    </location>
</feature>
<dbReference type="Pfam" id="PF01381">
    <property type="entry name" value="HTH_3"/>
    <property type="match status" value="1"/>
</dbReference>
<dbReference type="EMBL" id="JADINF010000163">
    <property type="protein sequence ID" value="MBO8424650.1"/>
    <property type="molecule type" value="Genomic_DNA"/>
</dbReference>
<organism evidence="2 3">
    <name type="scientific">Candidatus Stercoripulliclostridium pullicola</name>
    <dbReference type="NCBI Taxonomy" id="2840953"/>
    <lineage>
        <taxon>Bacteria</taxon>
        <taxon>Bacillati</taxon>
        <taxon>Bacillota</taxon>
        <taxon>Clostridia</taxon>
        <taxon>Eubacteriales</taxon>
        <taxon>Candidatus Stercoripulliclostridium</taxon>
    </lineage>
</organism>
<dbReference type="Gene3D" id="1.10.260.40">
    <property type="entry name" value="lambda repressor-like DNA-binding domains"/>
    <property type="match status" value="1"/>
</dbReference>
<protein>
    <submittedName>
        <fullName evidence="2">Helix-turn-helix transcriptional regulator</fullName>
    </submittedName>
</protein>
<dbReference type="GO" id="GO:0003677">
    <property type="term" value="F:DNA binding"/>
    <property type="evidence" value="ECO:0007669"/>
    <property type="project" value="InterPro"/>
</dbReference>
<dbReference type="AlphaFoldDB" id="A0A940DH65"/>
<evidence type="ECO:0000259" key="1">
    <source>
        <dbReference type="PROSITE" id="PS50943"/>
    </source>
</evidence>
<sequence length="71" mass="8136">MNLIKERLVEELKYSPYTTKQLAQMVGVSPEMITQYKTTKKLPKLETFAALCKALECSADYILGLDNEYTK</sequence>
<dbReference type="InterPro" id="IPR001387">
    <property type="entry name" value="Cro/C1-type_HTH"/>
</dbReference>
<evidence type="ECO:0000313" key="2">
    <source>
        <dbReference type="EMBL" id="MBO8424650.1"/>
    </source>
</evidence>
<name>A0A940DH65_9FIRM</name>